<comment type="caution">
    <text evidence="1">The sequence shown here is derived from an EMBL/GenBank/DDBJ whole genome shotgun (WGS) entry which is preliminary data.</text>
</comment>
<dbReference type="Proteomes" id="UP001432322">
    <property type="component" value="Unassembled WGS sequence"/>
</dbReference>
<accession>A0AAV5WJ31</accession>
<evidence type="ECO:0000313" key="1">
    <source>
        <dbReference type="EMBL" id="GMT31670.1"/>
    </source>
</evidence>
<reference evidence="1" key="1">
    <citation type="submission" date="2023-10" db="EMBL/GenBank/DDBJ databases">
        <title>Genome assembly of Pristionchus species.</title>
        <authorList>
            <person name="Yoshida K."/>
            <person name="Sommer R.J."/>
        </authorList>
    </citation>
    <scope>NUCLEOTIDE SEQUENCE</scope>
    <source>
        <strain evidence="1">RS5133</strain>
    </source>
</reference>
<sequence length="152" mass="16686">MERLKKNVGAGLKSVSDAMGVIRIVTGSSVEVKVGVSKTFELSVGRAKEKEKQETKVSEKADEEEMIKNERSVRSIVEKNETAAVASISRGISKVRNSPISVSDGGMFKYGEEQDLKVMVTDGKKVFRLFLAQEASVRDALNIYAGMTWHMA</sequence>
<name>A0AAV5WJ31_9BILA</name>
<gene>
    <name evidence="1" type="ORF">PFISCL1PPCAC_22967</name>
</gene>
<organism evidence="1 2">
    <name type="scientific">Pristionchus fissidentatus</name>
    <dbReference type="NCBI Taxonomy" id="1538716"/>
    <lineage>
        <taxon>Eukaryota</taxon>
        <taxon>Metazoa</taxon>
        <taxon>Ecdysozoa</taxon>
        <taxon>Nematoda</taxon>
        <taxon>Chromadorea</taxon>
        <taxon>Rhabditida</taxon>
        <taxon>Rhabditina</taxon>
        <taxon>Diplogasteromorpha</taxon>
        <taxon>Diplogasteroidea</taxon>
        <taxon>Neodiplogasteridae</taxon>
        <taxon>Pristionchus</taxon>
    </lineage>
</organism>
<protein>
    <submittedName>
        <fullName evidence="1">Uncharacterized protein</fullName>
    </submittedName>
</protein>
<evidence type="ECO:0000313" key="2">
    <source>
        <dbReference type="Proteomes" id="UP001432322"/>
    </source>
</evidence>
<dbReference type="EMBL" id="BTSY01000006">
    <property type="protein sequence ID" value="GMT31670.1"/>
    <property type="molecule type" value="Genomic_DNA"/>
</dbReference>
<proteinExistence type="predicted"/>
<keyword evidence="2" id="KW-1185">Reference proteome</keyword>
<dbReference type="AlphaFoldDB" id="A0AAV5WJ31"/>